<comment type="caution">
    <text evidence="2">The sequence shown here is derived from an EMBL/GenBank/DDBJ whole genome shotgun (WGS) entry which is preliminary data.</text>
</comment>
<proteinExistence type="predicted"/>
<keyword evidence="1" id="KW-0732">Signal</keyword>
<dbReference type="AlphaFoldDB" id="A0A6L5BXV7"/>
<evidence type="ECO:0000313" key="2">
    <source>
        <dbReference type="EMBL" id="KAF2393429.1"/>
    </source>
</evidence>
<organism evidence="2 3">
    <name type="scientific">Pseudomonas frederiksbergensis</name>
    <dbReference type="NCBI Taxonomy" id="104087"/>
    <lineage>
        <taxon>Bacteria</taxon>
        <taxon>Pseudomonadati</taxon>
        <taxon>Pseudomonadota</taxon>
        <taxon>Gammaproteobacteria</taxon>
        <taxon>Pseudomonadales</taxon>
        <taxon>Pseudomonadaceae</taxon>
        <taxon>Pseudomonas</taxon>
    </lineage>
</organism>
<sequence>MIKKILVLSVLLNIGLFQGAAFAENKGPFVEASTPHHGSMLPPVPRCPPGYTWNSLQNTCTR</sequence>
<evidence type="ECO:0000313" key="3">
    <source>
        <dbReference type="Proteomes" id="UP000475265"/>
    </source>
</evidence>
<dbReference type="Proteomes" id="UP000475265">
    <property type="component" value="Unassembled WGS sequence"/>
</dbReference>
<evidence type="ECO:0000256" key="1">
    <source>
        <dbReference type="SAM" id="SignalP"/>
    </source>
</evidence>
<reference evidence="2 3" key="1">
    <citation type="submission" date="2019-12" db="EMBL/GenBank/DDBJ databases">
        <title>Endophytic bacteria associated with Panax ginseng seedlings.</title>
        <authorList>
            <person name="Park J.M."/>
            <person name="Shin R."/>
            <person name="Jo S.H."/>
        </authorList>
    </citation>
    <scope>NUCLEOTIDE SEQUENCE [LARGE SCALE GENOMIC DNA]</scope>
    <source>
        <strain evidence="2 3">PgKB32</strain>
    </source>
</reference>
<name>A0A6L5BXV7_9PSED</name>
<protein>
    <submittedName>
        <fullName evidence="2">Uncharacterized protein</fullName>
    </submittedName>
</protein>
<dbReference type="EMBL" id="JAAAXX010000001">
    <property type="protein sequence ID" value="KAF2393429.1"/>
    <property type="molecule type" value="Genomic_DNA"/>
</dbReference>
<feature type="chain" id="PRO_5026647905" evidence="1">
    <location>
        <begin position="24"/>
        <end position="62"/>
    </location>
</feature>
<accession>A0A6L5BXV7</accession>
<gene>
    <name evidence="2" type="ORF">FX983_01394</name>
</gene>
<feature type="signal peptide" evidence="1">
    <location>
        <begin position="1"/>
        <end position="23"/>
    </location>
</feature>